<feature type="signal peptide" evidence="2">
    <location>
        <begin position="1"/>
        <end position="20"/>
    </location>
</feature>
<organism evidence="3 4">
    <name type="scientific">Pyricularia oryzae</name>
    <name type="common">Rice blast fungus</name>
    <name type="synonym">Magnaporthe oryzae</name>
    <dbReference type="NCBI Taxonomy" id="318829"/>
    <lineage>
        <taxon>Eukaryota</taxon>
        <taxon>Fungi</taxon>
        <taxon>Dikarya</taxon>
        <taxon>Ascomycota</taxon>
        <taxon>Pezizomycotina</taxon>
        <taxon>Sordariomycetes</taxon>
        <taxon>Sordariomycetidae</taxon>
        <taxon>Magnaporthales</taxon>
        <taxon>Pyriculariaceae</taxon>
        <taxon>Pyricularia</taxon>
    </lineage>
</organism>
<dbReference type="Pfam" id="PF00657">
    <property type="entry name" value="Lipase_GDSL"/>
    <property type="match status" value="1"/>
</dbReference>
<reference evidence="3 4" key="1">
    <citation type="journal article" date="2019" name="Mol. Biol. Evol.">
        <title>Blast fungal genomes show frequent chromosomal changes, gene gains and losses, and effector gene turnover.</title>
        <authorList>
            <person name="Gomez Luciano L.B."/>
            <person name="Jason Tsai I."/>
            <person name="Chuma I."/>
            <person name="Tosa Y."/>
            <person name="Chen Y.H."/>
            <person name="Li J.Y."/>
            <person name="Li M.Y."/>
            <person name="Jade Lu M.Y."/>
            <person name="Nakayashiki H."/>
            <person name="Li W.H."/>
        </authorList>
    </citation>
    <scope>NUCLEOTIDE SEQUENCE [LARGE SCALE GENOMIC DNA]</scope>
    <source>
        <strain evidence="3">MZ5-1-6</strain>
    </source>
</reference>
<keyword evidence="1" id="KW-0378">Hydrolase</keyword>
<keyword evidence="2" id="KW-0732">Signal</keyword>
<evidence type="ECO:0000256" key="1">
    <source>
        <dbReference type="ARBA" id="ARBA00022801"/>
    </source>
</evidence>
<dbReference type="InterPro" id="IPR036514">
    <property type="entry name" value="SGNH_hydro_sf"/>
</dbReference>
<feature type="chain" id="PRO_5020333478" description="Fungal cellulose binding domain-containing protein" evidence="2">
    <location>
        <begin position="21"/>
        <end position="308"/>
    </location>
</feature>
<sequence>MPSTLTVLASGALLLRSVGSAAVPCSSPQYLVTFGDSYSQTGFNTSLAKPTASNPLGNPALPGWTSSGGLNYVGQLAGKTVGNGGAAPVLSYNFADGGATTDSAIVAPYTPTVRSFVDQVAVFEQTLGARPRPEGWADWTAEDALFGVWMGVNDVGNSHWLANATDVVDALTLRYFDGLDALYEAGGRNFYLLTVPPTERSPLMMSSNSSPTLVPMLEYYRNSISSQLAVWETSHDDADVRIVDSVPAFNIPLDDPTSYGAPDASCYGAPGTAEGGKSCLWFNDYHPAIEIHKMVAKAVADAWKGRFF</sequence>
<dbReference type="AlphaFoldDB" id="A0A4P7NLS4"/>
<dbReference type="GO" id="GO:0016788">
    <property type="term" value="F:hydrolase activity, acting on ester bonds"/>
    <property type="evidence" value="ECO:0007669"/>
    <property type="project" value="InterPro"/>
</dbReference>
<protein>
    <recommendedName>
        <fullName evidence="5">Fungal cellulose binding domain-containing protein</fullName>
    </recommendedName>
</protein>
<evidence type="ECO:0000313" key="4">
    <source>
        <dbReference type="Proteomes" id="UP000294847"/>
    </source>
</evidence>
<evidence type="ECO:0000313" key="3">
    <source>
        <dbReference type="EMBL" id="QBZ63135.1"/>
    </source>
</evidence>
<proteinExistence type="predicted"/>
<dbReference type="Proteomes" id="UP000294847">
    <property type="component" value="Chromosome 5"/>
</dbReference>
<evidence type="ECO:0000256" key="2">
    <source>
        <dbReference type="SAM" id="SignalP"/>
    </source>
</evidence>
<accession>A0A4P7NLS4</accession>
<dbReference type="InterPro" id="IPR051058">
    <property type="entry name" value="GDSL_Est/Lipase"/>
</dbReference>
<dbReference type="Gene3D" id="3.40.50.1110">
    <property type="entry name" value="SGNH hydrolase"/>
    <property type="match status" value="1"/>
</dbReference>
<gene>
    <name evidence="3" type="ORF">PoMZ_12031</name>
</gene>
<evidence type="ECO:0008006" key="5">
    <source>
        <dbReference type="Google" id="ProtNLM"/>
    </source>
</evidence>
<name>A0A4P7NLS4_PYROR</name>
<dbReference type="InterPro" id="IPR001087">
    <property type="entry name" value="GDSL"/>
</dbReference>
<dbReference type="EMBL" id="CP034208">
    <property type="protein sequence ID" value="QBZ63135.1"/>
    <property type="molecule type" value="Genomic_DNA"/>
</dbReference>
<dbReference type="PANTHER" id="PTHR45648">
    <property type="entry name" value="GDSL LIPASE/ACYLHYDROLASE FAMILY PROTEIN (AFU_ORTHOLOGUE AFUA_4G14700)"/>
    <property type="match status" value="1"/>
</dbReference>
<dbReference type="SUPFAM" id="SSF52266">
    <property type="entry name" value="SGNH hydrolase"/>
    <property type="match status" value="1"/>
</dbReference>
<dbReference type="PANTHER" id="PTHR45648:SF22">
    <property type="entry name" value="GDSL LIPASE_ACYLHYDROLASE FAMILY PROTEIN (AFU_ORTHOLOGUE AFUA_4G14700)"/>
    <property type="match status" value="1"/>
</dbReference>
<dbReference type="CDD" id="cd01846">
    <property type="entry name" value="fatty_acyltransferase_like"/>
    <property type="match status" value="1"/>
</dbReference>